<sequence length="125" mass="13950">MHLSGSISALLKTADTEACFCKPDCQYSKTAQDFLRSTPSSKVRISGFENLFQTYADFSLFSYGLICSVVFLEHFSVEASEKSCNSEILLLGDQNRRNFNESKGETEFRDVGCEEDSNGCEIVVE</sequence>
<gene>
    <name evidence="1" type="ORF">HHK36_017341</name>
</gene>
<evidence type="ECO:0000313" key="1">
    <source>
        <dbReference type="EMBL" id="KAF8398414.1"/>
    </source>
</evidence>
<evidence type="ECO:0000313" key="2">
    <source>
        <dbReference type="Proteomes" id="UP000655225"/>
    </source>
</evidence>
<reference evidence="1 2" key="1">
    <citation type="submission" date="2020-04" db="EMBL/GenBank/DDBJ databases">
        <title>Plant Genome Project.</title>
        <authorList>
            <person name="Zhang R.-G."/>
        </authorList>
    </citation>
    <scope>NUCLEOTIDE SEQUENCE [LARGE SCALE GENOMIC DNA]</scope>
    <source>
        <strain evidence="1">YNK0</strain>
        <tissue evidence="1">Leaf</tissue>
    </source>
</reference>
<dbReference type="EMBL" id="JABCRI010000011">
    <property type="protein sequence ID" value="KAF8398414.1"/>
    <property type="molecule type" value="Genomic_DNA"/>
</dbReference>
<dbReference type="OrthoDB" id="1924112at2759"/>
<dbReference type="Proteomes" id="UP000655225">
    <property type="component" value="Unassembled WGS sequence"/>
</dbReference>
<name>A0A834YZS0_TETSI</name>
<organism evidence="1 2">
    <name type="scientific">Tetracentron sinense</name>
    <name type="common">Spur-leaf</name>
    <dbReference type="NCBI Taxonomy" id="13715"/>
    <lineage>
        <taxon>Eukaryota</taxon>
        <taxon>Viridiplantae</taxon>
        <taxon>Streptophyta</taxon>
        <taxon>Embryophyta</taxon>
        <taxon>Tracheophyta</taxon>
        <taxon>Spermatophyta</taxon>
        <taxon>Magnoliopsida</taxon>
        <taxon>Trochodendrales</taxon>
        <taxon>Trochodendraceae</taxon>
        <taxon>Tetracentron</taxon>
    </lineage>
</organism>
<dbReference type="AlphaFoldDB" id="A0A834YZS0"/>
<proteinExistence type="predicted"/>
<comment type="caution">
    <text evidence="1">The sequence shown here is derived from an EMBL/GenBank/DDBJ whole genome shotgun (WGS) entry which is preliminary data.</text>
</comment>
<accession>A0A834YZS0</accession>
<keyword evidence="2" id="KW-1185">Reference proteome</keyword>
<protein>
    <submittedName>
        <fullName evidence="1">Uncharacterized protein</fullName>
    </submittedName>
</protein>